<dbReference type="GO" id="GO:0031981">
    <property type="term" value="C:nuclear lumen"/>
    <property type="evidence" value="ECO:0007669"/>
    <property type="project" value="UniProtKB-ARBA"/>
</dbReference>
<dbReference type="GO" id="GO:0051726">
    <property type="term" value="P:regulation of cell cycle"/>
    <property type="evidence" value="ECO:0007669"/>
    <property type="project" value="TreeGrafter"/>
</dbReference>
<protein>
    <recommendedName>
        <fullName evidence="1">non-specific serine/threonine protein kinase</fullName>
        <ecNumber evidence="1">2.7.11.1</ecNumber>
    </recommendedName>
</protein>
<evidence type="ECO:0000256" key="10">
    <source>
        <dbReference type="RuleBase" id="RU000304"/>
    </source>
</evidence>
<dbReference type="EC" id="2.7.11.1" evidence="1"/>
<keyword evidence="2 10" id="KW-0723">Serine/threonine-protein kinase</keyword>
<evidence type="ECO:0000256" key="6">
    <source>
        <dbReference type="ARBA" id="ARBA00022840"/>
    </source>
</evidence>
<dbReference type="InterPro" id="IPR008271">
    <property type="entry name" value="Ser/Thr_kinase_AS"/>
</dbReference>
<dbReference type="InterPro" id="IPR011009">
    <property type="entry name" value="Kinase-like_dom_sf"/>
</dbReference>
<sequence>MATLHRSRVYANVNANRSVESLDKKNYRINWSKTKYWIYEEIGKGGFGAVYKCKNINGGQIRAVKICAKSKYFEEFKNEVMMLERLQGFPNIIMLEGAVKCTYVGGPALVLEYINPHGYRQMAWEANPDDIRFYMRELLIAIDVCHRNGIMHRDIKPGNFLIDLTQRRLRLIDFSSAKYYIPGKWNSLHVGTRNYQGPELLLGYGTYDYSLDMWAFGCVFAELIFKFERFFNGVERKDALLEIIQTLGTPDLLEYMYKYNITMSTQLRQMFQSYAPVPFMQYVNSHNEHIVTENSLDLLEKLLKYDHQERLTAKEALEHPYFRED</sequence>
<dbReference type="Gene3D" id="3.30.200.20">
    <property type="entry name" value="Phosphorylase Kinase, domain 1"/>
    <property type="match status" value="1"/>
</dbReference>
<comment type="catalytic activity">
    <reaction evidence="7">
        <text>L-threonyl-[protein] + ATP = O-phospho-L-threonyl-[protein] + ADP + H(+)</text>
        <dbReference type="Rhea" id="RHEA:46608"/>
        <dbReference type="Rhea" id="RHEA-COMP:11060"/>
        <dbReference type="Rhea" id="RHEA-COMP:11605"/>
        <dbReference type="ChEBI" id="CHEBI:15378"/>
        <dbReference type="ChEBI" id="CHEBI:30013"/>
        <dbReference type="ChEBI" id="CHEBI:30616"/>
        <dbReference type="ChEBI" id="CHEBI:61977"/>
        <dbReference type="ChEBI" id="CHEBI:456216"/>
        <dbReference type="EC" id="2.7.11.1"/>
    </reaction>
</comment>
<evidence type="ECO:0000256" key="4">
    <source>
        <dbReference type="ARBA" id="ARBA00022741"/>
    </source>
</evidence>
<dbReference type="GO" id="GO:0005956">
    <property type="term" value="C:protein kinase CK2 complex"/>
    <property type="evidence" value="ECO:0007669"/>
    <property type="project" value="TreeGrafter"/>
</dbReference>
<dbReference type="PANTHER" id="PTHR24054">
    <property type="entry name" value="CASEIN KINASE II SUBUNIT ALPHA"/>
    <property type="match status" value="1"/>
</dbReference>
<evidence type="ECO:0000313" key="14">
    <source>
        <dbReference type="WBParaSite" id="HDID_0000579301-mRNA-1"/>
    </source>
</evidence>
<evidence type="ECO:0000256" key="2">
    <source>
        <dbReference type="ARBA" id="ARBA00022527"/>
    </source>
</evidence>
<evidence type="ECO:0000313" key="13">
    <source>
        <dbReference type="Proteomes" id="UP000274504"/>
    </source>
</evidence>
<dbReference type="PROSITE" id="PS00107">
    <property type="entry name" value="PROTEIN_KINASE_ATP"/>
    <property type="match status" value="1"/>
</dbReference>
<dbReference type="Pfam" id="PF00069">
    <property type="entry name" value="Pkinase"/>
    <property type="match status" value="1"/>
</dbReference>
<dbReference type="GO" id="GO:0004674">
    <property type="term" value="F:protein serine/threonine kinase activity"/>
    <property type="evidence" value="ECO:0007669"/>
    <property type="project" value="UniProtKB-KW"/>
</dbReference>
<evidence type="ECO:0000256" key="7">
    <source>
        <dbReference type="ARBA" id="ARBA00047899"/>
    </source>
</evidence>
<gene>
    <name evidence="12" type="ORF">HDID_LOCUS5791</name>
</gene>
<dbReference type="InterPro" id="IPR000719">
    <property type="entry name" value="Prot_kinase_dom"/>
</dbReference>
<dbReference type="Proteomes" id="UP000274504">
    <property type="component" value="Unassembled WGS sequence"/>
</dbReference>
<evidence type="ECO:0000256" key="5">
    <source>
        <dbReference type="ARBA" id="ARBA00022777"/>
    </source>
</evidence>
<dbReference type="InterPro" id="IPR045216">
    <property type="entry name" value="CK2_alpha"/>
</dbReference>
<dbReference type="PROSITE" id="PS00108">
    <property type="entry name" value="PROTEIN_KINASE_ST"/>
    <property type="match status" value="1"/>
</dbReference>
<comment type="similarity">
    <text evidence="10">Belongs to the protein kinase superfamily.</text>
</comment>
<dbReference type="GO" id="GO:0006357">
    <property type="term" value="P:regulation of transcription by RNA polymerase II"/>
    <property type="evidence" value="ECO:0007669"/>
    <property type="project" value="UniProtKB-ARBA"/>
</dbReference>
<dbReference type="InterPro" id="IPR017441">
    <property type="entry name" value="Protein_kinase_ATP_BS"/>
</dbReference>
<reference evidence="14" key="1">
    <citation type="submission" date="2017-02" db="UniProtKB">
        <authorList>
            <consortium name="WormBaseParasite"/>
        </authorList>
    </citation>
    <scope>IDENTIFICATION</scope>
</reference>
<feature type="domain" description="Protein kinase" evidence="11">
    <location>
        <begin position="36"/>
        <end position="322"/>
    </location>
</feature>
<evidence type="ECO:0000256" key="3">
    <source>
        <dbReference type="ARBA" id="ARBA00022679"/>
    </source>
</evidence>
<dbReference type="EMBL" id="UYSG01003437">
    <property type="protein sequence ID" value="VDL58109.1"/>
    <property type="molecule type" value="Genomic_DNA"/>
</dbReference>
<dbReference type="SMART" id="SM00220">
    <property type="entry name" value="S_TKc"/>
    <property type="match status" value="1"/>
</dbReference>
<dbReference type="PANTHER" id="PTHR24054:SF0">
    <property type="entry name" value="CASEIN KINASE II SUBUNIT ALPHA"/>
    <property type="match status" value="1"/>
</dbReference>
<dbReference type="FunFam" id="1.10.510.10:FF:000459">
    <property type="entry name" value="Casein kinase II subunit alpha"/>
    <property type="match status" value="1"/>
</dbReference>
<accession>A0A0R3SLH8</accession>
<dbReference type="OrthoDB" id="10020333at2759"/>
<keyword evidence="6 9" id="KW-0067">ATP-binding</keyword>
<evidence type="ECO:0000313" key="12">
    <source>
        <dbReference type="EMBL" id="VDL58109.1"/>
    </source>
</evidence>
<evidence type="ECO:0000256" key="1">
    <source>
        <dbReference type="ARBA" id="ARBA00012513"/>
    </source>
</evidence>
<dbReference type="PROSITE" id="PS50011">
    <property type="entry name" value="PROTEIN_KINASE_DOM"/>
    <property type="match status" value="1"/>
</dbReference>
<name>A0A0R3SLH8_HYMDI</name>
<proteinExistence type="inferred from homology"/>
<dbReference type="WBParaSite" id="HDID_0000579301-mRNA-1">
    <property type="protein sequence ID" value="HDID_0000579301-mRNA-1"/>
    <property type="gene ID" value="HDID_0000579301"/>
</dbReference>
<reference evidence="12 13" key="2">
    <citation type="submission" date="2018-11" db="EMBL/GenBank/DDBJ databases">
        <authorList>
            <consortium name="Pathogen Informatics"/>
        </authorList>
    </citation>
    <scope>NUCLEOTIDE SEQUENCE [LARGE SCALE GENOMIC DNA]</scope>
</reference>
<feature type="binding site" evidence="9">
    <location>
        <position position="65"/>
    </location>
    <ligand>
        <name>ATP</name>
        <dbReference type="ChEBI" id="CHEBI:30616"/>
    </ligand>
</feature>
<keyword evidence="5" id="KW-0418">Kinase</keyword>
<dbReference type="SUPFAM" id="SSF56112">
    <property type="entry name" value="Protein kinase-like (PK-like)"/>
    <property type="match status" value="1"/>
</dbReference>
<keyword evidence="3" id="KW-0808">Transferase</keyword>
<dbReference type="GO" id="GO:0005524">
    <property type="term" value="F:ATP binding"/>
    <property type="evidence" value="ECO:0007669"/>
    <property type="project" value="UniProtKB-UniRule"/>
</dbReference>
<comment type="catalytic activity">
    <reaction evidence="8">
        <text>L-seryl-[protein] + ATP = O-phospho-L-seryl-[protein] + ADP + H(+)</text>
        <dbReference type="Rhea" id="RHEA:17989"/>
        <dbReference type="Rhea" id="RHEA-COMP:9863"/>
        <dbReference type="Rhea" id="RHEA-COMP:11604"/>
        <dbReference type="ChEBI" id="CHEBI:15378"/>
        <dbReference type="ChEBI" id="CHEBI:29999"/>
        <dbReference type="ChEBI" id="CHEBI:30616"/>
        <dbReference type="ChEBI" id="CHEBI:83421"/>
        <dbReference type="ChEBI" id="CHEBI:456216"/>
        <dbReference type="EC" id="2.7.11.1"/>
    </reaction>
</comment>
<dbReference type="Gene3D" id="1.10.510.10">
    <property type="entry name" value="Transferase(Phosphotransferase) domain 1"/>
    <property type="match status" value="1"/>
</dbReference>
<dbReference type="GO" id="GO:0005829">
    <property type="term" value="C:cytosol"/>
    <property type="evidence" value="ECO:0007669"/>
    <property type="project" value="TreeGrafter"/>
</dbReference>
<keyword evidence="4 9" id="KW-0547">Nucleotide-binding</keyword>
<organism evidence="14">
    <name type="scientific">Hymenolepis diminuta</name>
    <name type="common">Rat tapeworm</name>
    <dbReference type="NCBI Taxonomy" id="6216"/>
    <lineage>
        <taxon>Eukaryota</taxon>
        <taxon>Metazoa</taxon>
        <taxon>Spiralia</taxon>
        <taxon>Lophotrochozoa</taxon>
        <taxon>Platyhelminthes</taxon>
        <taxon>Cestoda</taxon>
        <taxon>Eucestoda</taxon>
        <taxon>Cyclophyllidea</taxon>
        <taxon>Hymenolepididae</taxon>
        <taxon>Hymenolepis</taxon>
    </lineage>
</organism>
<evidence type="ECO:0000259" key="11">
    <source>
        <dbReference type="PROSITE" id="PS50011"/>
    </source>
</evidence>
<evidence type="ECO:0000256" key="8">
    <source>
        <dbReference type="ARBA" id="ARBA00048679"/>
    </source>
</evidence>
<evidence type="ECO:0000256" key="9">
    <source>
        <dbReference type="PROSITE-ProRule" id="PRU10141"/>
    </source>
</evidence>
<dbReference type="STRING" id="6216.A0A0R3SLH8"/>
<dbReference type="AlphaFoldDB" id="A0A0R3SLH8"/>